<dbReference type="Proteomes" id="UP000237144">
    <property type="component" value="Unassembled WGS sequence"/>
</dbReference>
<accession>A0A2S5B615</accession>
<proteinExistence type="predicted"/>
<sequence length="281" mass="31715">MRTKLEQSAAEPAHANASPARVVRRPRPPPPRPPPPRISSIFESDELMLRIATEVAADKGSVGTGSCTVKEIRHSIHLYGTRVTRLSVVNQRWYKVCMPLLWKSIALSPWHDADRAGTRKMLAKFRTSIKTISVKFDNPTRDEAEWTRDTLSSQAVKLVHNVEFSIAVQRYGSGVFETAAVIVRTVGQRLKSLAFKLDCDSDPAEGYPVIAEMLDYTPQLEQLTVRVRFHPGRDDAFLRRDYHGYHHERLVRRARACKIKRVAIGGLGAWMEPEYDSDGSV</sequence>
<feature type="compositionally biased region" description="Low complexity" evidence="1">
    <location>
        <begin position="8"/>
        <end position="21"/>
    </location>
</feature>
<name>A0A2S5B615_9BASI</name>
<dbReference type="AlphaFoldDB" id="A0A2S5B615"/>
<dbReference type="EMBL" id="PJQD01000055">
    <property type="protein sequence ID" value="POY72222.1"/>
    <property type="molecule type" value="Genomic_DNA"/>
</dbReference>
<evidence type="ECO:0000313" key="3">
    <source>
        <dbReference type="Proteomes" id="UP000237144"/>
    </source>
</evidence>
<protein>
    <submittedName>
        <fullName evidence="2">Uncharacterized protein</fullName>
    </submittedName>
</protein>
<gene>
    <name evidence="2" type="ORF">BMF94_4728</name>
</gene>
<organism evidence="2 3">
    <name type="scientific">Rhodotorula taiwanensis</name>
    <dbReference type="NCBI Taxonomy" id="741276"/>
    <lineage>
        <taxon>Eukaryota</taxon>
        <taxon>Fungi</taxon>
        <taxon>Dikarya</taxon>
        <taxon>Basidiomycota</taxon>
        <taxon>Pucciniomycotina</taxon>
        <taxon>Microbotryomycetes</taxon>
        <taxon>Sporidiobolales</taxon>
        <taxon>Sporidiobolaceae</taxon>
        <taxon>Rhodotorula</taxon>
    </lineage>
</organism>
<evidence type="ECO:0000256" key="1">
    <source>
        <dbReference type="SAM" id="MobiDB-lite"/>
    </source>
</evidence>
<feature type="compositionally biased region" description="Pro residues" evidence="1">
    <location>
        <begin position="28"/>
        <end position="37"/>
    </location>
</feature>
<feature type="region of interest" description="Disordered" evidence="1">
    <location>
        <begin position="1"/>
        <end position="39"/>
    </location>
</feature>
<keyword evidence="3" id="KW-1185">Reference proteome</keyword>
<reference evidence="2 3" key="1">
    <citation type="journal article" date="2018" name="Front. Microbiol.">
        <title>Prospects for Fungal Bioremediation of Acidic Radioactive Waste Sites: Characterization and Genome Sequence of Rhodotorula taiwanensis MD1149.</title>
        <authorList>
            <person name="Tkavc R."/>
            <person name="Matrosova V.Y."/>
            <person name="Grichenko O.E."/>
            <person name="Gostincar C."/>
            <person name="Volpe R.P."/>
            <person name="Klimenkova P."/>
            <person name="Gaidamakova E.K."/>
            <person name="Zhou C.E."/>
            <person name="Stewart B.J."/>
            <person name="Lyman M.G."/>
            <person name="Malfatti S.A."/>
            <person name="Rubinfeld B."/>
            <person name="Courtot M."/>
            <person name="Singh J."/>
            <person name="Dalgard C.L."/>
            <person name="Hamilton T."/>
            <person name="Frey K.G."/>
            <person name="Gunde-Cimerman N."/>
            <person name="Dugan L."/>
            <person name="Daly M.J."/>
        </authorList>
    </citation>
    <scope>NUCLEOTIDE SEQUENCE [LARGE SCALE GENOMIC DNA]</scope>
    <source>
        <strain evidence="2 3">MD1149</strain>
    </source>
</reference>
<comment type="caution">
    <text evidence="2">The sequence shown here is derived from an EMBL/GenBank/DDBJ whole genome shotgun (WGS) entry which is preliminary data.</text>
</comment>
<evidence type="ECO:0000313" key="2">
    <source>
        <dbReference type="EMBL" id="POY72222.1"/>
    </source>
</evidence>